<dbReference type="PANTHER" id="PTHR46112">
    <property type="entry name" value="AMINOPEPTIDASE"/>
    <property type="match status" value="1"/>
</dbReference>
<evidence type="ECO:0000313" key="3">
    <source>
        <dbReference type="Proteomes" id="UP001589844"/>
    </source>
</evidence>
<comment type="caution">
    <text evidence="2">The sequence shown here is derived from an EMBL/GenBank/DDBJ whole genome shotgun (WGS) entry which is preliminary data.</text>
</comment>
<dbReference type="SUPFAM" id="SSF55920">
    <property type="entry name" value="Creatinase/aminopeptidase"/>
    <property type="match status" value="1"/>
</dbReference>
<dbReference type="EMBL" id="JBHLXJ010000015">
    <property type="protein sequence ID" value="MFC0350835.1"/>
    <property type="molecule type" value="Genomic_DNA"/>
</dbReference>
<dbReference type="InterPro" id="IPR000994">
    <property type="entry name" value="Pept_M24"/>
</dbReference>
<keyword evidence="3" id="KW-1185">Reference proteome</keyword>
<evidence type="ECO:0000313" key="2">
    <source>
        <dbReference type="EMBL" id="MFC0350835.1"/>
    </source>
</evidence>
<dbReference type="InterPro" id="IPR050659">
    <property type="entry name" value="Peptidase_M24B"/>
</dbReference>
<dbReference type="InterPro" id="IPR036005">
    <property type="entry name" value="Creatinase/aminopeptidase-like"/>
</dbReference>
<gene>
    <name evidence="2" type="ORF">ACFFJH_13535</name>
</gene>
<organism evidence="2 3">
    <name type="scientific">Undibacterium danionis</name>
    <dbReference type="NCBI Taxonomy" id="1812100"/>
    <lineage>
        <taxon>Bacteria</taxon>
        <taxon>Pseudomonadati</taxon>
        <taxon>Pseudomonadota</taxon>
        <taxon>Betaproteobacteria</taxon>
        <taxon>Burkholderiales</taxon>
        <taxon>Oxalobacteraceae</taxon>
        <taxon>Undibacterium</taxon>
    </lineage>
</organism>
<sequence>MPSFDQIFHYRQVQDAAKSAMARLPALLTTDDSEQSIAQKAHDLLCQSGFPNTWYYDCPALVLAGNRSCLSISGKQYQASSEKLGGKNLISIDLSPEKDGIWGDYSRTFAFEFGSYVEQPKTLEYRNGLRFLAQLHEEMMQWLRPEVSFHQLFQWTNVRIRESGFVNLDFRSNVGHSLENQRELRQFIQANNHLALSEVDFFSFEPFVRLKGGQWGFKHEDIFYFNQAGRLECL</sequence>
<dbReference type="PANTHER" id="PTHR46112:SF2">
    <property type="entry name" value="XAA-PRO AMINOPEPTIDASE P-RELATED"/>
    <property type="match status" value="1"/>
</dbReference>
<feature type="domain" description="Peptidase M24" evidence="1">
    <location>
        <begin position="10"/>
        <end position="224"/>
    </location>
</feature>
<proteinExistence type="predicted"/>
<dbReference type="Proteomes" id="UP001589844">
    <property type="component" value="Unassembled WGS sequence"/>
</dbReference>
<name>A0ABV6IH97_9BURK</name>
<accession>A0ABV6IH97</accession>
<dbReference type="RefSeq" id="WP_390213375.1">
    <property type="nucleotide sequence ID" value="NZ_JBHLXJ010000015.1"/>
</dbReference>
<reference evidence="2 3" key="1">
    <citation type="submission" date="2024-09" db="EMBL/GenBank/DDBJ databases">
        <authorList>
            <person name="Sun Q."/>
            <person name="Mori K."/>
        </authorList>
    </citation>
    <scope>NUCLEOTIDE SEQUENCE [LARGE SCALE GENOMIC DNA]</scope>
    <source>
        <strain evidence="2 3">CCM 8677</strain>
    </source>
</reference>
<dbReference type="Gene3D" id="3.90.230.10">
    <property type="entry name" value="Creatinase/methionine aminopeptidase superfamily"/>
    <property type="match status" value="1"/>
</dbReference>
<dbReference type="Pfam" id="PF00557">
    <property type="entry name" value="Peptidase_M24"/>
    <property type="match status" value="1"/>
</dbReference>
<protein>
    <submittedName>
        <fullName evidence="2">M24 family metallopeptidase</fullName>
    </submittedName>
</protein>
<evidence type="ECO:0000259" key="1">
    <source>
        <dbReference type="Pfam" id="PF00557"/>
    </source>
</evidence>